<gene>
    <name evidence="3" type="ordered locus">Cag_0335</name>
</gene>
<name>Q3ATR7_CHLCH</name>
<reference evidence="3" key="1">
    <citation type="submission" date="2005-08" db="EMBL/GenBank/DDBJ databases">
        <title>Complete sequence of Chlorobium chlorochromatii CaD3.</title>
        <authorList>
            <person name="Copeland A."/>
            <person name="Lucas S."/>
            <person name="Lapidus A."/>
            <person name="Barry K."/>
            <person name="Detter J.C."/>
            <person name="Glavina T."/>
            <person name="Hammon N."/>
            <person name="Israni S."/>
            <person name="Pitluck S."/>
            <person name="Bryant D."/>
            <person name="Schmutz J."/>
            <person name="Larimer F."/>
            <person name="Land M."/>
            <person name="Kyrpides N."/>
            <person name="Ivanova N."/>
            <person name="Richardson P."/>
        </authorList>
    </citation>
    <scope>NUCLEOTIDE SEQUENCE [LARGE SCALE GENOMIC DNA]</scope>
    <source>
        <strain evidence="3">CaD3</strain>
    </source>
</reference>
<dbReference type="AlphaFoldDB" id="Q3ATR7"/>
<keyword evidence="2" id="KW-0175">Coiled coil</keyword>
<proteinExistence type="inferred from homology"/>
<dbReference type="HOGENOM" id="CLU_012817_10_6_10"/>
<dbReference type="KEGG" id="cch:Cag_0335"/>
<comment type="similarity">
    <text evidence="1">Belongs to the outer membrane factor (OMF) (TC 1.B.17) family.</text>
</comment>
<protein>
    <submittedName>
        <fullName evidence="3">FusA/NodT family protein</fullName>
    </submittedName>
</protein>
<feature type="coiled-coil region" evidence="2">
    <location>
        <begin position="191"/>
        <end position="218"/>
    </location>
</feature>
<dbReference type="STRING" id="340177.Cag_0335"/>
<dbReference type="EMBL" id="CP000108">
    <property type="protein sequence ID" value="ABB27608.1"/>
    <property type="molecule type" value="Genomic_DNA"/>
</dbReference>
<dbReference type="PANTHER" id="PTHR30203">
    <property type="entry name" value="OUTER MEMBRANE CATION EFFLUX PROTEIN"/>
    <property type="match status" value="1"/>
</dbReference>
<dbReference type="InterPro" id="IPR010131">
    <property type="entry name" value="MdtP/NodT-like"/>
</dbReference>
<dbReference type="GO" id="GO:0015562">
    <property type="term" value="F:efflux transmembrane transporter activity"/>
    <property type="evidence" value="ECO:0007669"/>
    <property type="project" value="InterPro"/>
</dbReference>
<evidence type="ECO:0000256" key="2">
    <source>
        <dbReference type="SAM" id="Coils"/>
    </source>
</evidence>
<organism evidence="3">
    <name type="scientific">Chlorobium chlorochromatii (strain CaD3)</name>
    <dbReference type="NCBI Taxonomy" id="340177"/>
    <lineage>
        <taxon>Bacteria</taxon>
        <taxon>Pseudomonadati</taxon>
        <taxon>Chlorobiota</taxon>
        <taxon>Chlorobiia</taxon>
        <taxon>Chlorobiales</taxon>
        <taxon>Chlorobiaceae</taxon>
        <taxon>Chlorobium/Pelodictyon group</taxon>
        <taxon>Chlorobium</taxon>
    </lineage>
</organism>
<dbReference type="eggNOG" id="COG1538">
    <property type="taxonomic scope" value="Bacteria"/>
</dbReference>
<evidence type="ECO:0000256" key="1">
    <source>
        <dbReference type="ARBA" id="ARBA00007613"/>
    </source>
</evidence>
<evidence type="ECO:0000313" key="3">
    <source>
        <dbReference type="EMBL" id="ABB27608.1"/>
    </source>
</evidence>
<dbReference type="InterPro" id="IPR003423">
    <property type="entry name" value="OMP_efflux"/>
</dbReference>
<dbReference type="SUPFAM" id="SSF56954">
    <property type="entry name" value="Outer membrane efflux proteins (OEP)"/>
    <property type="match status" value="1"/>
</dbReference>
<sequence length="436" mass="47329">MTTKNFIKQVQIFSMKQYIASTLLLFLLIGNAPSVYAEVLSWEQCVAEARRAHPSLVQANAIVQQASANRRIVGSSRLPNVALALNAQQQGSSDGTSTDHIGSSLSLHQLLYDGSKTSKQLSGADEALRAAEAAAQLTNAEVRYQLRSAFVALLKAQELVELTNEIAERRQKNLRLIRLRYNGGREHIGSLRQAEADVAEATFEVEQAKRELTLAQRHLALALGRQKSVALRVQGSLQAAPFSLKKPDIEQLLTIHPATQQAAAQSRAARYELEASRSAFSPTLALTSSLGRTAASYFPLESVDWQAGLSLAVPIYSGGEGKARVAKARAYALEQQAAAQAKVLQVTGALEAAWTRLQDAEQAIAVRRRFVEAANERATIASAQYSNGLLGFNEWMIIEDNLVNAKKRLLEASAALFVAEAQWLEAQGGGLNEAEK</sequence>
<dbReference type="Pfam" id="PF02321">
    <property type="entry name" value="OEP"/>
    <property type="match status" value="2"/>
</dbReference>
<dbReference type="PANTHER" id="PTHR30203:SF29">
    <property type="entry name" value="PROTEIN CYAE"/>
    <property type="match status" value="1"/>
</dbReference>
<dbReference type="Gene3D" id="1.20.1600.10">
    <property type="entry name" value="Outer membrane efflux proteins (OEP)"/>
    <property type="match status" value="1"/>
</dbReference>
<accession>Q3ATR7</accession>